<accession>A0ABN9S381</accession>
<proteinExistence type="predicted"/>
<gene>
    <name evidence="2" type="ORF">PCOR1329_LOCUS26153</name>
</gene>
<organism evidence="2 3">
    <name type="scientific">Prorocentrum cordatum</name>
    <dbReference type="NCBI Taxonomy" id="2364126"/>
    <lineage>
        <taxon>Eukaryota</taxon>
        <taxon>Sar</taxon>
        <taxon>Alveolata</taxon>
        <taxon>Dinophyceae</taxon>
        <taxon>Prorocentrales</taxon>
        <taxon>Prorocentraceae</taxon>
        <taxon>Prorocentrum</taxon>
    </lineage>
</organism>
<name>A0ABN9S381_9DINO</name>
<sequence>GSGAVDGEVARCGKALASLRRIGYEEDSAIIAPAKQDLSMAEAVARAALRPEDVFHISIDRLQQAKGEEHAKLLKSVEELEVKVTAARQQRDIVAAGVAQIEEDVEDARRALARPTPAPTTPPADILALAAQLQGLRGVLQQASGGVAEQHSAQLVHLLTSHVDSMAGVVATSKAALAASAQEATGPPAPQQPQAAREDVDTGPAATGTHGARSIRLASYNGSYWNTFKDCFGQVSKDVRGSS</sequence>
<dbReference type="Proteomes" id="UP001189429">
    <property type="component" value="Unassembled WGS sequence"/>
</dbReference>
<evidence type="ECO:0000313" key="2">
    <source>
        <dbReference type="EMBL" id="CAK0826220.1"/>
    </source>
</evidence>
<protein>
    <submittedName>
        <fullName evidence="2">Uncharacterized protein</fullName>
    </submittedName>
</protein>
<reference evidence="2" key="1">
    <citation type="submission" date="2023-10" db="EMBL/GenBank/DDBJ databases">
        <authorList>
            <person name="Chen Y."/>
            <person name="Shah S."/>
            <person name="Dougan E. K."/>
            <person name="Thang M."/>
            <person name="Chan C."/>
        </authorList>
    </citation>
    <scope>NUCLEOTIDE SEQUENCE [LARGE SCALE GENOMIC DNA]</scope>
</reference>
<evidence type="ECO:0000313" key="3">
    <source>
        <dbReference type="Proteomes" id="UP001189429"/>
    </source>
</evidence>
<feature type="region of interest" description="Disordered" evidence="1">
    <location>
        <begin position="180"/>
        <end position="212"/>
    </location>
</feature>
<feature type="non-terminal residue" evidence="2">
    <location>
        <position position="1"/>
    </location>
</feature>
<comment type="caution">
    <text evidence="2">The sequence shown here is derived from an EMBL/GenBank/DDBJ whole genome shotgun (WGS) entry which is preliminary data.</text>
</comment>
<keyword evidence="3" id="KW-1185">Reference proteome</keyword>
<dbReference type="EMBL" id="CAUYUJ010009247">
    <property type="protein sequence ID" value="CAK0826220.1"/>
    <property type="molecule type" value="Genomic_DNA"/>
</dbReference>
<evidence type="ECO:0000256" key="1">
    <source>
        <dbReference type="SAM" id="MobiDB-lite"/>
    </source>
</evidence>